<name>A0ABT9YE60_9BACI</name>
<dbReference type="RefSeq" id="WP_306979191.1">
    <property type="nucleotide sequence ID" value="NZ_JAUSUA010000001.1"/>
</dbReference>
<protein>
    <submittedName>
        <fullName evidence="1">Uncharacterized protein</fullName>
    </submittedName>
</protein>
<sequence>MKYNVEAYSFILVIHRGIIKRYSIPSHMHESLRSMSTYCKDSVDTTMYRKMVHAADIHHDMSRFRKITKQNLVFLDKFSKEFIQP</sequence>
<proteinExistence type="predicted"/>
<accession>A0ABT9YE60</accession>
<keyword evidence="2" id="KW-1185">Reference proteome</keyword>
<evidence type="ECO:0000313" key="1">
    <source>
        <dbReference type="EMBL" id="MDQ0205482.1"/>
    </source>
</evidence>
<dbReference type="Proteomes" id="UP001225034">
    <property type="component" value="Unassembled WGS sequence"/>
</dbReference>
<reference evidence="1 2" key="1">
    <citation type="submission" date="2023-07" db="EMBL/GenBank/DDBJ databases">
        <title>Genomic Encyclopedia of Type Strains, Phase IV (KMG-IV): sequencing the most valuable type-strain genomes for metagenomic binning, comparative biology and taxonomic classification.</title>
        <authorList>
            <person name="Goeker M."/>
        </authorList>
    </citation>
    <scope>NUCLEOTIDE SEQUENCE [LARGE SCALE GENOMIC DNA]</scope>
    <source>
        <strain evidence="1 2">DSM 19154</strain>
    </source>
</reference>
<dbReference type="EMBL" id="JAUSUA010000001">
    <property type="protein sequence ID" value="MDQ0205482.1"/>
    <property type="molecule type" value="Genomic_DNA"/>
</dbReference>
<evidence type="ECO:0000313" key="2">
    <source>
        <dbReference type="Proteomes" id="UP001225034"/>
    </source>
</evidence>
<organism evidence="1 2">
    <name type="scientific">Alkalicoccobacillus murimartini</name>
    <dbReference type="NCBI Taxonomy" id="171685"/>
    <lineage>
        <taxon>Bacteria</taxon>
        <taxon>Bacillati</taxon>
        <taxon>Bacillota</taxon>
        <taxon>Bacilli</taxon>
        <taxon>Bacillales</taxon>
        <taxon>Bacillaceae</taxon>
        <taxon>Alkalicoccobacillus</taxon>
    </lineage>
</organism>
<comment type="caution">
    <text evidence="1">The sequence shown here is derived from an EMBL/GenBank/DDBJ whole genome shotgun (WGS) entry which is preliminary data.</text>
</comment>
<gene>
    <name evidence="1" type="ORF">J2S05_000256</name>
</gene>